<sequence length="132" mass="14357">MATTRRPGAEAGNLPTSTAQRSTLRTYWHDGLDPLPAGDPTVIDMNEPIHTRELPTVMTGYPLTRHARDLATPLARRAKDTDTTELVAHPAACQRALRGVHHPDGDFPGDVVDPPFQFTPRGGHVAEPVIEP</sequence>
<dbReference type="EMBL" id="BAABJP010000005">
    <property type="protein sequence ID" value="GAA5149928.1"/>
    <property type="molecule type" value="Genomic_DNA"/>
</dbReference>
<comment type="caution">
    <text evidence="2">The sequence shown here is derived from an EMBL/GenBank/DDBJ whole genome shotgun (WGS) entry which is preliminary data.</text>
</comment>
<evidence type="ECO:0000313" key="3">
    <source>
        <dbReference type="Proteomes" id="UP001428817"/>
    </source>
</evidence>
<organism evidence="2 3">
    <name type="scientific">Pseudonocardia eucalypti</name>
    <dbReference type="NCBI Taxonomy" id="648755"/>
    <lineage>
        <taxon>Bacteria</taxon>
        <taxon>Bacillati</taxon>
        <taxon>Actinomycetota</taxon>
        <taxon>Actinomycetes</taxon>
        <taxon>Pseudonocardiales</taxon>
        <taxon>Pseudonocardiaceae</taxon>
        <taxon>Pseudonocardia</taxon>
    </lineage>
</organism>
<proteinExistence type="predicted"/>
<keyword evidence="3" id="KW-1185">Reference proteome</keyword>
<name>A0ABP9PVX2_9PSEU</name>
<gene>
    <name evidence="2" type="ORF">GCM10023321_14550</name>
</gene>
<evidence type="ECO:0000313" key="2">
    <source>
        <dbReference type="EMBL" id="GAA5149928.1"/>
    </source>
</evidence>
<feature type="region of interest" description="Disordered" evidence="1">
    <location>
        <begin position="1"/>
        <end position="32"/>
    </location>
</feature>
<accession>A0ABP9PVX2</accession>
<feature type="compositionally biased region" description="Polar residues" evidence="1">
    <location>
        <begin position="14"/>
        <end position="25"/>
    </location>
</feature>
<dbReference type="Proteomes" id="UP001428817">
    <property type="component" value="Unassembled WGS sequence"/>
</dbReference>
<protein>
    <submittedName>
        <fullName evidence="2">Uncharacterized protein</fullName>
    </submittedName>
</protein>
<feature type="region of interest" description="Disordered" evidence="1">
    <location>
        <begin position="99"/>
        <end position="132"/>
    </location>
</feature>
<evidence type="ECO:0000256" key="1">
    <source>
        <dbReference type="SAM" id="MobiDB-lite"/>
    </source>
</evidence>
<feature type="compositionally biased region" description="Low complexity" evidence="1">
    <location>
        <begin position="106"/>
        <end position="116"/>
    </location>
</feature>
<reference evidence="3" key="1">
    <citation type="journal article" date="2019" name="Int. J. Syst. Evol. Microbiol.">
        <title>The Global Catalogue of Microorganisms (GCM) 10K type strain sequencing project: providing services to taxonomists for standard genome sequencing and annotation.</title>
        <authorList>
            <consortium name="The Broad Institute Genomics Platform"/>
            <consortium name="The Broad Institute Genome Sequencing Center for Infectious Disease"/>
            <person name="Wu L."/>
            <person name="Ma J."/>
        </authorList>
    </citation>
    <scope>NUCLEOTIDE SEQUENCE [LARGE SCALE GENOMIC DNA]</scope>
    <source>
        <strain evidence="3">JCM 18303</strain>
    </source>
</reference>